<organism evidence="2 3">
    <name type="scientific">Bdellovibrio svalbardensis</name>
    <dbReference type="NCBI Taxonomy" id="2972972"/>
    <lineage>
        <taxon>Bacteria</taxon>
        <taxon>Pseudomonadati</taxon>
        <taxon>Bdellovibrionota</taxon>
        <taxon>Bdellovibrionia</taxon>
        <taxon>Bdellovibrionales</taxon>
        <taxon>Pseudobdellovibrionaceae</taxon>
        <taxon>Bdellovibrio</taxon>
    </lineage>
</organism>
<gene>
    <name evidence="2" type="ORF">NWE73_01430</name>
</gene>
<evidence type="ECO:0000256" key="1">
    <source>
        <dbReference type="SAM" id="Phobius"/>
    </source>
</evidence>
<keyword evidence="1" id="KW-1133">Transmembrane helix</keyword>
<dbReference type="Proteomes" id="UP001152321">
    <property type="component" value="Unassembled WGS sequence"/>
</dbReference>
<proteinExistence type="predicted"/>
<name>A0ABT6DDT0_9BACT</name>
<feature type="transmembrane region" description="Helical" evidence="1">
    <location>
        <begin position="119"/>
        <end position="139"/>
    </location>
</feature>
<reference evidence="2" key="1">
    <citation type="submission" date="2022-08" db="EMBL/GenBank/DDBJ databases">
        <title>Novel Bdellovibrio Species Isolated from Svalbard: Designation Bdellovibrio svalbardensis.</title>
        <authorList>
            <person name="Mitchell R.J."/>
            <person name="Choi S.Y."/>
        </authorList>
    </citation>
    <scope>NUCLEOTIDE SEQUENCE</scope>
    <source>
        <strain evidence="2">PAP01</strain>
    </source>
</reference>
<protein>
    <submittedName>
        <fullName evidence="2">Uncharacterized protein</fullName>
    </submittedName>
</protein>
<feature type="transmembrane region" description="Helical" evidence="1">
    <location>
        <begin position="151"/>
        <end position="170"/>
    </location>
</feature>
<comment type="caution">
    <text evidence="2">The sequence shown here is derived from an EMBL/GenBank/DDBJ whole genome shotgun (WGS) entry which is preliminary data.</text>
</comment>
<keyword evidence="1" id="KW-0472">Membrane</keyword>
<dbReference type="RefSeq" id="WP_277576484.1">
    <property type="nucleotide sequence ID" value="NZ_JANRMI010000001.1"/>
</dbReference>
<keyword evidence="1" id="KW-0812">Transmembrane</keyword>
<accession>A0ABT6DDT0</accession>
<sequence>MTQTTDSFYVETFKREFQKRATDLKLSFNQDSLNKISESHLEDLITIPGIFFDADTKDFISTAAGRSLAQELAQAPQANLESLWPLVIESFKKNNYWGFPTYTEEQTQKRTEAFKELRSYIFTLIQAMIIMKVVIFYFGLKSASDASTTDLIWTGLAIAFSFLSLFFFAWRKSRKKK</sequence>
<dbReference type="EMBL" id="JANRMI010000001">
    <property type="protein sequence ID" value="MDG0815005.1"/>
    <property type="molecule type" value="Genomic_DNA"/>
</dbReference>
<keyword evidence="3" id="KW-1185">Reference proteome</keyword>
<evidence type="ECO:0000313" key="2">
    <source>
        <dbReference type="EMBL" id="MDG0815005.1"/>
    </source>
</evidence>
<evidence type="ECO:0000313" key="3">
    <source>
        <dbReference type="Proteomes" id="UP001152321"/>
    </source>
</evidence>